<evidence type="ECO:0000256" key="8">
    <source>
        <dbReference type="ARBA" id="ARBA00023055"/>
    </source>
</evidence>
<dbReference type="GO" id="GO:0034727">
    <property type="term" value="P:piecemeal microautophagy of the nucleus"/>
    <property type="evidence" value="ECO:0007669"/>
    <property type="project" value="TreeGrafter"/>
</dbReference>
<dbReference type="GO" id="GO:0005789">
    <property type="term" value="C:endoplasmic reticulum membrane"/>
    <property type="evidence" value="ECO:0007669"/>
    <property type="project" value="UniProtKB-SubCell"/>
</dbReference>
<dbReference type="InterPro" id="IPR026849">
    <property type="entry name" value="ATG2"/>
</dbReference>
<evidence type="ECO:0000256" key="5">
    <source>
        <dbReference type="ARBA" id="ARBA00022448"/>
    </source>
</evidence>
<feature type="region of interest" description="Disordered" evidence="12">
    <location>
        <begin position="498"/>
        <end position="532"/>
    </location>
</feature>
<evidence type="ECO:0000256" key="11">
    <source>
        <dbReference type="ARBA" id="ARBA00024615"/>
    </source>
</evidence>
<protein>
    <recommendedName>
        <fullName evidence="4">Autophagy-related protein 2</fullName>
    </recommendedName>
</protein>
<dbReference type="PANTHER" id="PTHR13190">
    <property type="entry name" value="AUTOPHAGY-RELATED 2, ISOFORM A"/>
    <property type="match status" value="1"/>
</dbReference>
<evidence type="ECO:0000313" key="14">
    <source>
        <dbReference type="Proteomes" id="UP000321570"/>
    </source>
</evidence>
<dbReference type="GO" id="GO:0006869">
    <property type="term" value="P:lipid transport"/>
    <property type="evidence" value="ECO:0007669"/>
    <property type="project" value="UniProtKB-KW"/>
</dbReference>
<proteinExistence type="inferred from homology"/>
<evidence type="ECO:0000256" key="7">
    <source>
        <dbReference type="ARBA" id="ARBA00023006"/>
    </source>
</evidence>
<comment type="catalytic activity">
    <reaction evidence="11">
        <text>a 1,2-diacyl-sn-glycero-3-phosphoethanolamine(in) = a 1,2-diacyl-sn-glycero-3-phosphoethanolamine(out)</text>
        <dbReference type="Rhea" id="RHEA:38895"/>
        <dbReference type="ChEBI" id="CHEBI:64612"/>
    </reaction>
</comment>
<evidence type="ECO:0000256" key="2">
    <source>
        <dbReference type="ARBA" id="ARBA00004623"/>
    </source>
</evidence>
<keyword evidence="9" id="KW-0472">Membrane</keyword>
<dbReference type="GO" id="GO:0061709">
    <property type="term" value="P:reticulophagy"/>
    <property type="evidence" value="ECO:0007669"/>
    <property type="project" value="TreeGrafter"/>
</dbReference>
<feature type="region of interest" description="Disordered" evidence="12">
    <location>
        <begin position="221"/>
        <end position="240"/>
    </location>
</feature>
<evidence type="ECO:0000256" key="3">
    <source>
        <dbReference type="ARBA" id="ARBA00009714"/>
    </source>
</evidence>
<dbReference type="EMBL" id="CABIJS010000377">
    <property type="protein sequence ID" value="VUZ50537.1"/>
    <property type="molecule type" value="Genomic_DNA"/>
</dbReference>
<organism evidence="13 14">
    <name type="scientific">Hymenolepis diminuta</name>
    <name type="common">Rat tapeworm</name>
    <dbReference type="NCBI Taxonomy" id="6216"/>
    <lineage>
        <taxon>Eukaryota</taxon>
        <taxon>Metazoa</taxon>
        <taxon>Spiralia</taxon>
        <taxon>Lophotrochozoa</taxon>
        <taxon>Platyhelminthes</taxon>
        <taxon>Cestoda</taxon>
        <taxon>Eucestoda</taxon>
        <taxon>Cyclophyllidea</taxon>
        <taxon>Hymenolepididae</taxon>
        <taxon>Hymenolepis</taxon>
    </lineage>
</organism>
<dbReference type="GO" id="GO:0061908">
    <property type="term" value="C:phagophore"/>
    <property type="evidence" value="ECO:0007669"/>
    <property type="project" value="TreeGrafter"/>
</dbReference>
<evidence type="ECO:0000256" key="9">
    <source>
        <dbReference type="ARBA" id="ARBA00023136"/>
    </source>
</evidence>
<dbReference type="GO" id="GO:0034045">
    <property type="term" value="C:phagophore assembly site membrane"/>
    <property type="evidence" value="ECO:0007669"/>
    <property type="project" value="UniProtKB-SubCell"/>
</dbReference>
<dbReference type="GO" id="GO:0000422">
    <property type="term" value="P:autophagy of mitochondrion"/>
    <property type="evidence" value="ECO:0007669"/>
    <property type="project" value="TreeGrafter"/>
</dbReference>
<sequence length="679" mass="75707">MLSNISNGTARFFLNHMCGSYLSRQVEPEELQVVNGKIIWKNIYLNIDKINAILAEKNIPLVISVAFISEIVAEFPLNFQINDLEIIAQTTSRHFTQQDGDMMSSLISSVSAFAFAAAKVGVEEDLSSDSTDFQSIINKFDLFMRLFSRSGSENSGLVDYASVAKGGRLIDNLLFKTSVRFNNLSIRLQCPLQISAVNRACDLRLKVKYLEIGNFGGGSGIRRSSSTSSTGSLHSTNEIPAGENRNRRWSNWLLSWFTDFLQSTTHDESPEKMPDKTPVMAQKLIRFEGATLHWDLWDTTMKNVDTSLKYPFKEFFSEDERGTAYSHNDCAFGPDVESMIASACLLSLPSSENYINLHILHNRDCSSVMNIHPTLVDLYADFDYVFSALCPSQFFWLKATVIQLAKYFKAFSTFQSDESGVSRESEKNMNLELPSNFLNISKSAESGAVTLDGTPMFQSCLEDSSLIRDLAQVKTRQSPLTVSARCRFFSLTLFHGDEEASYPDPQPNSSSEEEKEDADVLEHSSSSEEKFHEAVSSPYEVVLTSGILKSQNSLFSALESNLEGIRDLISFERTSGSTAEWLESFHSALAKFIGNRDHLEFSIGNCELEFQSKSPQRSPEEEISIDNETALSSNSPFSGQIAGLLFSECLFSNGQENSTPQLTKVSHALISRFLAKSFA</sequence>
<keyword evidence="6" id="KW-0256">Endoplasmic reticulum</keyword>
<dbReference type="GO" id="GO:0032266">
    <property type="term" value="F:phosphatidylinositol-3-phosphate binding"/>
    <property type="evidence" value="ECO:0007669"/>
    <property type="project" value="TreeGrafter"/>
</dbReference>
<dbReference type="GO" id="GO:0000045">
    <property type="term" value="P:autophagosome assembly"/>
    <property type="evidence" value="ECO:0007669"/>
    <property type="project" value="TreeGrafter"/>
</dbReference>
<dbReference type="Proteomes" id="UP000321570">
    <property type="component" value="Unassembled WGS sequence"/>
</dbReference>
<keyword evidence="7" id="KW-0072">Autophagy</keyword>
<dbReference type="GO" id="GO:0061723">
    <property type="term" value="P:glycophagy"/>
    <property type="evidence" value="ECO:0007669"/>
    <property type="project" value="TreeGrafter"/>
</dbReference>
<evidence type="ECO:0000256" key="6">
    <source>
        <dbReference type="ARBA" id="ARBA00022824"/>
    </source>
</evidence>
<keyword evidence="5" id="KW-0813">Transport</keyword>
<feature type="compositionally biased region" description="Low complexity" evidence="12">
    <location>
        <begin position="221"/>
        <end position="232"/>
    </location>
</feature>
<keyword evidence="14" id="KW-1185">Reference proteome</keyword>
<dbReference type="GO" id="GO:0043495">
    <property type="term" value="F:protein-membrane adaptor activity"/>
    <property type="evidence" value="ECO:0007669"/>
    <property type="project" value="TreeGrafter"/>
</dbReference>
<name>A0A564YTD7_HYMDI</name>
<comment type="similarity">
    <text evidence="3">Belongs to the ATG2 family.</text>
</comment>
<dbReference type="PANTHER" id="PTHR13190:SF1">
    <property type="entry name" value="AUTOPHAGY-RELATED 2, ISOFORM A"/>
    <property type="match status" value="1"/>
</dbReference>
<comment type="catalytic activity">
    <reaction evidence="10">
        <text>a 1,2-diacyl-sn-glycero-3-phospho-L-serine(in) = a 1,2-diacyl-sn-glycero-3-phospho-L-serine(out)</text>
        <dbReference type="Rhea" id="RHEA:38663"/>
        <dbReference type="ChEBI" id="CHEBI:57262"/>
    </reaction>
</comment>
<feature type="compositionally biased region" description="Basic and acidic residues" evidence="12">
    <location>
        <begin position="518"/>
        <end position="532"/>
    </location>
</feature>
<evidence type="ECO:0000313" key="13">
    <source>
        <dbReference type="EMBL" id="VUZ50537.1"/>
    </source>
</evidence>
<accession>A0A564YTD7</accession>
<comment type="subcellular location">
    <subcellularLocation>
        <location evidence="1">Endoplasmic reticulum membrane</location>
        <topology evidence="1">Peripheral membrane protein</topology>
    </subcellularLocation>
    <subcellularLocation>
        <location evidence="2">Preautophagosomal structure membrane</location>
        <topology evidence="2">Peripheral membrane protein</topology>
    </subcellularLocation>
</comment>
<gene>
    <name evidence="13" type="ORF">WMSIL1_LOCUS9399</name>
</gene>
<evidence type="ECO:0000256" key="12">
    <source>
        <dbReference type="SAM" id="MobiDB-lite"/>
    </source>
</evidence>
<evidence type="ECO:0000256" key="1">
    <source>
        <dbReference type="ARBA" id="ARBA00004406"/>
    </source>
</evidence>
<dbReference type="AlphaFoldDB" id="A0A564YTD7"/>
<keyword evidence="8" id="KW-0445">Lipid transport</keyword>
<evidence type="ECO:0000256" key="10">
    <source>
        <dbReference type="ARBA" id="ARBA00024479"/>
    </source>
</evidence>
<reference evidence="13 14" key="1">
    <citation type="submission" date="2019-07" db="EMBL/GenBank/DDBJ databases">
        <authorList>
            <person name="Jastrzebski P J."/>
            <person name="Paukszto L."/>
            <person name="Jastrzebski P J."/>
        </authorList>
    </citation>
    <scope>NUCLEOTIDE SEQUENCE [LARGE SCALE GENOMIC DNA]</scope>
    <source>
        <strain evidence="13 14">WMS-il1</strain>
    </source>
</reference>
<evidence type="ECO:0000256" key="4">
    <source>
        <dbReference type="ARBA" id="ARBA00018070"/>
    </source>
</evidence>